<dbReference type="Proteomes" id="UP000078544">
    <property type="component" value="Unassembled WGS sequence"/>
</dbReference>
<organism evidence="1 2">
    <name type="scientific">Moelleriella libera RCEF 2490</name>
    <dbReference type="NCBI Taxonomy" id="1081109"/>
    <lineage>
        <taxon>Eukaryota</taxon>
        <taxon>Fungi</taxon>
        <taxon>Dikarya</taxon>
        <taxon>Ascomycota</taxon>
        <taxon>Pezizomycotina</taxon>
        <taxon>Sordariomycetes</taxon>
        <taxon>Hypocreomycetidae</taxon>
        <taxon>Hypocreales</taxon>
        <taxon>Clavicipitaceae</taxon>
        <taxon>Moelleriella</taxon>
    </lineage>
</organism>
<accession>A0A168D6R4</accession>
<reference evidence="1 2" key="1">
    <citation type="journal article" date="2016" name="Genome Biol. Evol.">
        <title>Divergent and convergent evolution of fungal pathogenicity.</title>
        <authorList>
            <person name="Shang Y."/>
            <person name="Xiao G."/>
            <person name="Zheng P."/>
            <person name="Cen K."/>
            <person name="Zhan S."/>
            <person name="Wang C."/>
        </authorList>
    </citation>
    <scope>NUCLEOTIDE SEQUENCE [LARGE SCALE GENOMIC DNA]</scope>
    <source>
        <strain evidence="1 2">RCEF 2490</strain>
    </source>
</reference>
<proteinExistence type="predicted"/>
<gene>
    <name evidence="1" type="ORF">AAL_03385</name>
</gene>
<name>A0A168D6R4_9HYPO</name>
<evidence type="ECO:0000313" key="1">
    <source>
        <dbReference type="EMBL" id="KZZ97421.1"/>
    </source>
</evidence>
<sequence length="73" mass="7604">MSDSRIEDSLLSPGSADGITSSLHIFDEQVKHLKAALEAADAAGYPDPTLQAGCDVFGLQEDATVAGDDKLVE</sequence>
<comment type="caution">
    <text evidence="1">The sequence shown here is derived from an EMBL/GenBank/DDBJ whole genome shotgun (WGS) entry which is preliminary data.</text>
</comment>
<dbReference type="EMBL" id="AZGY01000006">
    <property type="protein sequence ID" value="KZZ97421.1"/>
    <property type="molecule type" value="Genomic_DNA"/>
</dbReference>
<keyword evidence="2" id="KW-1185">Reference proteome</keyword>
<protein>
    <submittedName>
        <fullName evidence="1">Uncharacterized protein</fullName>
    </submittedName>
</protein>
<evidence type="ECO:0000313" key="2">
    <source>
        <dbReference type="Proteomes" id="UP000078544"/>
    </source>
</evidence>
<dbReference type="AlphaFoldDB" id="A0A168D6R4"/>